<dbReference type="GO" id="GO:0003676">
    <property type="term" value="F:nucleic acid binding"/>
    <property type="evidence" value="ECO:0007669"/>
    <property type="project" value="InterPro"/>
</dbReference>
<dbReference type="Gene3D" id="1.10.1410.10">
    <property type="match status" value="2"/>
</dbReference>
<proteinExistence type="predicted"/>
<keyword evidence="6" id="KW-0862">Zinc</keyword>
<evidence type="ECO:0000256" key="8">
    <source>
        <dbReference type="SAM" id="MobiDB-lite"/>
    </source>
</evidence>
<gene>
    <name evidence="10" type="ORF">B4U79_04566</name>
</gene>
<evidence type="ECO:0000256" key="4">
    <source>
        <dbReference type="ARBA" id="ARBA00022723"/>
    </source>
</evidence>
<dbReference type="PANTHER" id="PTHR12271">
    <property type="entry name" value="POLY A POLYMERASE CID PAP -RELATED"/>
    <property type="match status" value="1"/>
</dbReference>
<feature type="compositionally biased region" description="Acidic residues" evidence="8">
    <location>
        <begin position="274"/>
        <end position="284"/>
    </location>
</feature>
<evidence type="ECO:0000313" key="11">
    <source>
        <dbReference type="Proteomes" id="UP000285301"/>
    </source>
</evidence>
<dbReference type="InterPro" id="IPR043519">
    <property type="entry name" value="NT_sf"/>
</dbReference>
<dbReference type="OrthoDB" id="407432at2759"/>
<dbReference type="Pfam" id="PF19088">
    <property type="entry name" value="TUTase"/>
    <property type="match status" value="1"/>
</dbReference>
<dbReference type="Proteomes" id="UP000285301">
    <property type="component" value="Unassembled WGS sequence"/>
</dbReference>
<dbReference type="STRING" id="1965070.A0A443RLL9"/>
<evidence type="ECO:0000256" key="6">
    <source>
        <dbReference type="PROSITE-ProRule" id="PRU00047"/>
    </source>
</evidence>
<dbReference type="PANTHER" id="PTHR12271:SF66">
    <property type="entry name" value="TERMINAL URIDYLYLTRANSFERASE TAILOR"/>
    <property type="match status" value="1"/>
</dbReference>
<evidence type="ECO:0000256" key="5">
    <source>
        <dbReference type="ARBA" id="ARBA00022842"/>
    </source>
</evidence>
<dbReference type="InterPro" id="IPR036875">
    <property type="entry name" value="Znf_CCHC_sf"/>
</dbReference>
<dbReference type="InterPro" id="IPR054708">
    <property type="entry name" value="MTPAP-like_central"/>
</dbReference>
<evidence type="ECO:0000259" key="9">
    <source>
        <dbReference type="PROSITE" id="PS50158"/>
    </source>
</evidence>
<keyword evidence="3" id="KW-0808">Transferase</keyword>
<dbReference type="SUPFAM" id="SSF57756">
    <property type="entry name" value="Retrovirus zinc finger-like domains"/>
    <property type="match status" value="1"/>
</dbReference>
<feature type="compositionally biased region" description="Polar residues" evidence="8">
    <location>
        <begin position="947"/>
        <end position="961"/>
    </location>
</feature>
<keyword evidence="4" id="KW-0479">Metal-binding</keyword>
<dbReference type="Gene3D" id="3.30.460.10">
    <property type="entry name" value="Beta Polymerase, domain 2"/>
    <property type="match status" value="2"/>
</dbReference>
<dbReference type="GO" id="GO:1990817">
    <property type="term" value="F:poly(A) RNA polymerase activity"/>
    <property type="evidence" value="ECO:0007669"/>
    <property type="project" value="UniProtKB-ARBA"/>
</dbReference>
<dbReference type="AlphaFoldDB" id="A0A443RLL9"/>
<feature type="region of interest" description="Disordered" evidence="8">
    <location>
        <begin position="263"/>
        <end position="284"/>
    </location>
</feature>
<dbReference type="GO" id="GO:0031123">
    <property type="term" value="P:RNA 3'-end processing"/>
    <property type="evidence" value="ECO:0007669"/>
    <property type="project" value="TreeGrafter"/>
</dbReference>
<feature type="coiled-coil region" evidence="7">
    <location>
        <begin position="414"/>
        <end position="441"/>
    </location>
</feature>
<evidence type="ECO:0000256" key="1">
    <source>
        <dbReference type="ARBA" id="ARBA00001936"/>
    </source>
</evidence>
<protein>
    <recommendedName>
        <fullName evidence="9">CCHC-type domain-containing protein</fullName>
    </recommendedName>
</protein>
<evidence type="ECO:0000313" key="10">
    <source>
        <dbReference type="EMBL" id="RWS16145.1"/>
    </source>
</evidence>
<keyword evidence="5" id="KW-0460">Magnesium</keyword>
<dbReference type="GO" id="GO:0050265">
    <property type="term" value="F:RNA uridylyltransferase activity"/>
    <property type="evidence" value="ECO:0007669"/>
    <property type="project" value="TreeGrafter"/>
</dbReference>
<evidence type="ECO:0000256" key="2">
    <source>
        <dbReference type="ARBA" id="ARBA00001946"/>
    </source>
</evidence>
<reference evidence="10 11" key="1">
    <citation type="journal article" date="2018" name="Gigascience">
        <title>Genomes of trombidid mites reveal novel predicted allergens and laterally-transferred genes associated with secondary metabolism.</title>
        <authorList>
            <person name="Dong X."/>
            <person name="Chaisiri K."/>
            <person name="Xia D."/>
            <person name="Armstrong S.D."/>
            <person name="Fang Y."/>
            <person name="Donnelly M.J."/>
            <person name="Kadowaki T."/>
            <person name="McGarry J.W."/>
            <person name="Darby A.C."/>
            <person name="Makepeace B.L."/>
        </authorList>
    </citation>
    <scope>NUCLEOTIDE SEQUENCE [LARGE SCALE GENOMIC DNA]</scope>
    <source>
        <strain evidence="10">UoL-WK</strain>
    </source>
</reference>
<dbReference type="SMART" id="SM00343">
    <property type="entry name" value="ZnF_C2HC"/>
    <property type="match status" value="2"/>
</dbReference>
<dbReference type="InterPro" id="IPR002058">
    <property type="entry name" value="PAP_assoc"/>
</dbReference>
<organism evidence="10 11">
    <name type="scientific">Dinothrombium tinctorium</name>
    <dbReference type="NCBI Taxonomy" id="1965070"/>
    <lineage>
        <taxon>Eukaryota</taxon>
        <taxon>Metazoa</taxon>
        <taxon>Ecdysozoa</taxon>
        <taxon>Arthropoda</taxon>
        <taxon>Chelicerata</taxon>
        <taxon>Arachnida</taxon>
        <taxon>Acari</taxon>
        <taxon>Acariformes</taxon>
        <taxon>Trombidiformes</taxon>
        <taxon>Prostigmata</taxon>
        <taxon>Anystina</taxon>
        <taxon>Parasitengona</taxon>
        <taxon>Trombidioidea</taxon>
        <taxon>Trombidiidae</taxon>
        <taxon>Dinothrombium</taxon>
    </lineage>
</organism>
<feature type="non-terminal residue" evidence="10">
    <location>
        <position position="961"/>
    </location>
</feature>
<evidence type="ECO:0000256" key="7">
    <source>
        <dbReference type="SAM" id="Coils"/>
    </source>
</evidence>
<name>A0A443RLL9_9ACAR</name>
<dbReference type="Pfam" id="PF03828">
    <property type="entry name" value="PAP_assoc"/>
    <property type="match status" value="2"/>
</dbReference>
<feature type="region of interest" description="Disordered" evidence="8">
    <location>
        <begin position="912"/>
        <end position="961"/>
    </location>
</feature>
<dbReference type="SUPFAM" id="SSF81631">
    <property type="entry name" value="PAP/OAS1 substrate-binding domain"/>
    <property type="match status" value="2"/>
</dbReference>
<dbReference type="Pfam" id="PF22600">
    <property type="entry name" value="MTPAP-like_central"/>
    <property type="match status" value="1"/>
</dbReference>
<keyword evidence="7" id="KW-0175">Coiled coil</keyword>
<evidence type="ECO:0000256" key="3">
    <source>
        <dbReference type="ARBA" id="ARBA00022679"/>
    </source>
</evidence>
<feature type="domain" description="CCHC-type" evidence="9">
    <location>
        <begin position="898"/>
        <end position="912"/>
    </location>
</feature>
<dbReference type="InterPro" id="IPR045100">
    <property type="entry name" value="TUT4/7_NTP_transf"/>
</dbReference>
<dbReference type="EMBL" id="NCKU01000289">
    <property type="protein sequence ID" value="RWS16145.1"/>
    <property type="molecule type" value="Genomic_DNA"/>
</dbReference>
<keyword evidence="6" id="KW-0863">Zinc-finger</keyword>
<comment type="cofactor">
    <cofactor evidence="2">
        <name>Mg(2+)</name>
        <dbReference type="ChEBI" id="CHEBI:18420"/>
    </cofactor>
</comment>
<dbReference type="PROSITE" id="PS50158">
    <property type="entry name" value="ZF_CCHC"/>
    <property type="match status" value="1"/>
</dbReference>
<accession>A0A443RLL9</accession>
<keyword evidence="11" id="KW-1185">Reference proteome</keyword>
<dbReference type="CDD" id="cd05402">
    <property type="entry name" value="NT_PAP_TUTase"/>
    <property type="match status" value="2"/>
</dbReference>
<comment type="cofactor">
    <cofactor evidence="1">
        <name>Mn(2+)</name>
        <dbReference type="ChEBI" id="CHEBI:29035"/>
    </cofactor>
</comment>
<sequence length="961" mass="111951">MSENCVRHTRCPNVICDLCSYECTIDNLGVHFESLRHKDRYKRLHDHLYLLALPYPTDAHLEALTSAVYNFVSDALKTEDFEKRFHSVQRFDQIVKSLSNTCTVRVYGSTINGFGLKNSNVNVELIRNGEEIVETPGEFLKKLADFIQQVQTPNFYYSEVIKEFDIKIPRLHFIEVVPRTSRLQFELSITAEKSFKASNLLLKYSLFDERAHILGLALRKWAKIFRFDNQESGTWPPHTFPILVIHYLQQIQPPVLPCFHEMQTEKAPTSETTESSEDDASTDVNEDEFDLIKHKWVSRNTKSVGELWIGLFRYYIFDFLCGVNVVSIRKTKKMDTHADKGWGTKILAIEDPTRPSLNLSRSVGSFQIYECFMRMWRATFKYLMTPSIRSQNNKLLCEPLFAEQNFDFVVRPTLSKAQKLMQQLNRVNENMLNEKTSANGEEADSDEESNAIDSNGAHIIFKSMRLISEYGLQLILKSDIEEVRTSLQPNIYHFNFDFEKHKFYQKPRRFCRLCHKHDHLQTNCPVEKLPELVPLPEVMPEKHLSKLSRTCDELYDYYKLTPEDEARHNFVVNSLKNVIVKDFPDSKLELFGSTKNGFGAWDCDLDICLTFESNTTGEGIDQAEIIVKLASILSKHPDVEHLEPITQAKVPILKFKFKYHQHRKFIKFECDISLYNRLAIFNTRLLRTYCEIDDRVRKLGFIVKHFAKCCDVCDASRGSLSSYAYTLMTIHFLQQCHPPVVPVLQEIYFDDKKPERLIDGWNTWFYEDHRLISQVWPHWRTNKLSVAELFVGFLRYYTETFSFENNVVCVNQFLPLTKLKKMWTGKKIAIEDPFLLTHNLGQGVDDHMAAFIKTALCKGRNLIGRPPDELPPRYKHWGDYFFDRDRLTEGTLPTGRGCRLCGKIGHKVADCPIKREMKKANRHKKDKEPKPPLQQPEQKQQPKERLNQNSNKPRPQNSSTP</sequence>
<dbReference type="GO" id="GO:0008270">
    <property type="term" value="F:zinc ion binding"/>
    <property type="evidence" value="ECO:0007669"/>
    <property type="project" value="UniProtKB-KW"/>
</dbReference>
<dbReference type="SUPFAM" id="SSF81301">
    <property type="entry name" value="Nucleotidyltransferase"/>
    <property type="match status" value="2"/>
</dbReference>
<dbReference type="InterPro" id="IPR001878">
    <property type="entry name" value="Znf_CCHC"/>
</dbReference>
<comment type="caution">
    <text evidence="10">The sequence shown here is derived from an EMBL/GenBank/DDBJ whole genome shotgun (WGS) entry which is preliminary data.</text>
</comment>